<keyword evidence="3" id="KW-1185">Reference proteome</keyword>
<protein>
    <recommendedName>
        <fullName evidence="4">4-vinyl reductase 4VR domain-containing protein</fullName>
    </recommendedName>
</protein>
<evidence type="ECO:0000313" key="3">
    <source>
        <dbReference type="Proteomes" id="UP001562159"/>
    </source>
</evidence>
<dbReference type="EMBL" id="JBGBPY010000001">
    <property type="protein sequence ID" value="MEY2181838.1"/>
    <property type="molecule type" value="Genomic_DNA"/>
</dbReference>
<name>A0ABV4ARA6_9GAMM</name>
<evidence type="ECO:0008006" key="4">
    <source>
        <dbReference type="Google" id="ProtNLM"/>
    </source>
</evidence>
<organism evidence="2 3">
    <name type="scientific">Rhodanobacter humi</name>
    <dbReference type="NCBI Taxonomy" id="1888173"/>
    <lineage>
        <taxon>Bacteria</taxon>
        <taxon>Pseudomonadati</taxon>
        <taxon>Pseudomonadota</taxon>
        <taxon>Gammaproteobacteria</taxon>
        <taxon>Lysobacterales</taxon>
        <taxon>Rhodanobacteraceae</taxon>
        <taxon>Rhodanobacter</taxon>
    </lineage>
</organism>
<reference evidence="2 3" key="1">
    <citation type="submission" date="2024-07" db="EMBL/GenBank/DDBJ databases">
        <title>Molecular mechanisms and environmental adaptations of flagellar loss and biofilm growth of Rhodanobacter under environmental stress.</title>
        <authorList>
            <person name="Chen M."/>
        </authorList>
    </citation>
    <scope>NUCLEOTIDE SEQUENCE [LARGE SCALE GENOMIC DNA]</scope>
    <source>
        <strain evidence="2 3">RS22</strain>
    </source>
</reference>
<comment type="caution">
    <text evidence="2">The sequence shown here is derived from an EMBL/GenBank/DDBJ whole genome shotgun (WGS) entry which is preliminary data.</text>
</comment>
<feature type="compositionally biased region" description="Pro residues" evidence="1">
    <location>
        <begin position="97"/>
        <end position="107"/>
    </location>
</feature>
<evidence type="ECO:0000313" key="2">
    <source>
        <dbReference type="EMBL" id="MEY2181838.1"/>
    </source>
</evidence>
<gene>
    <name evidence="2" type="ORF">AB7878_05360</name>
</gene>
<accession>A0ABV4ARA6</accession>
<proteinExistence type="predicted"/>
<dbReference type="Proteomes" id="UP001562159">
    <property type="component" value="Unassembled WGS sequence"/>
</dbReference>
<sequence>MIELEIQALALQREGLLIEVGRLAAANGFTLLRQRLAQDPHGTLLSMVVRGSWFKKRALRQALEGCDRLISFELAPAVEGEARAHFAATSKVTSGYVPPPAPPPEPASVPERDAAPAPAASAEAEVAIAAAPQPAPETETFEELVVRRPAPPPAPTEPEPEPYVELPELAADEAAVEQALAALEQEYPRILPRLLALDRGVQPGARAATLQLAGQRVGAWVFAREYSLDTGLALAAALSALAVPALHAFAEAELQDGQLHIRHSALCAEDGHSGCGFYGGFLEGLLVPALARRSLSVFPVCCRSFGADECVLAVSD</sequence>
<feature type="region of interest" description="Disordered" evidence="1">
    <location>
        <begin position="92"/>
        <end position="126"/>
    </location>
</feature>
<evidence type="ECO:0000256" key="1">
    <source>
        <dbReference type="SAM" id="MobiDB-lite"/>
    </source>
</evidence>
<feature type="compositionally biased region" description="Low complexity" evidence="1">
    <location>
        <begin position="115"/>
        <end position="126"/>
    </location>
</feature>